<dbReference type="Pfam" id="PF00018">
    <property type="entry name" value="SH3_1"/>
    <property type="match status" value="1"/>
</dbReference>
<evidence type="ECO:0000259" key="9">
    <source>
        <dbReference type="PROSITE" id="PS50002"/>
    </source>
</evidence>
<feature type="domain" description="Rho-GAP" evidence="10">
    <location>
        <begin position="460"/>
        <end position="653"/>
    </location>
</feature>
<feature type="domain" description="F-BAR" evidence="11">
    <location>
        <begin position="2"/>
        <end position="294"/>
    </location>
</feature>
<evidence type="ECO:0000259" key="10">
    <source>
        <dbReference type="PROSITE" id="PS50238"/>
    </source>
</evidence>
<name>A0A8C2JAQ2_CYPCA</name>
<feature type="region of interest" description="Disordered" evidence="8">
    <location>
        <begin position="899"/>
        <end position="969"/>
    </location>
</feature>
<evidence type="ECO:0000256" key="2">
    <source>
        <dbReference type="ARBA" id="ARBA00022468"/>
    </source>
</evidence>
<dbReference type="AlphaFoldDB" id="A0A8C2JAQ2"/>
<dbReference type="SMART" id="SM00055">
    <property type="entry name" value="FCH"/>
    <property type="match status" value="1"/>
</dbReference>
<protein>
    <submittedName>
        <fullName evidence="12">SLIT-ROBO Rho GTPase activating protein 1a</fullName>
    </submittedName>
</protein>
<dbReference type="SMART" id="SM00326">
    <property type="entry name" value="SH3"/>
    <property type="match status" value="1"/>
</dbReference>
<accession>A0A8C2JAQ2</accession>
<feature type="compositionally biased region" description="Low complexity" evidence="8">
    <location>
        <begin position="910"/>
        <end position="920"/>
    </location>
</feature>
<dbReference type="GO" id="GO:0005096">
    <property type="term" value="F:GTPase activator activity"/>
    <property type="evidence" value="ECO:0007669"/>
    <property type="project" value="UniProtKB-KW"/>
</dbReference>
<dbReference type="InterPro" id="IPR001060">
    <property type="entry name" value="FCH_dom"/>
</dbReference>
<keyword evidence="2" id="KW-0343">GTPase activation</keyword>
<dbReference type="InterPro" id="IPR000198">
    <property type="entry name" value="RhoGAP_dom"/>
</dbReference>
<dbReference type="Gene3D" id="1.10.555.10">
    <property type="entry name" value="Rho GTPase activation protein"/>
    <property type="match status" value="2"/>
</dbReference>
<sequence>ETKIRAQLVEQQKCLEQQTDMRVQLLQDLQDFFRKKSEIEMEYSRNLEKLAERFMAKTRSTKDHQQYKKDQNLLSPVNCWYLLLNQVRRESKDHATLSDIYLNNVIMRFMQISEDSTRLLKKSKEITFQMQEDLMKVLNELYTVMKTYHMYHTESISAESKLKEAEKQEEKQIGRVGDPVFHIRLEDRHQRRSSVKKIEKMKEKRQAKYSENKLKSIKARNEYLLTLEASNASIFKYYIHDLSDLIDCCDLGYHASLNRALRTYLSAEYNLETSRHEGLDIIENAVDSLDPRSDRQRFMEMYPTAFCPPVKFEFQPHMGDEITAQPPVQAELLLRFQQLQSRLATLKIENEEIKKTSEATLTTIQDMVTIEDYDVSESFHHSRSTESVKSTVSETYLSKPSIAKRRANQQETEQFYFMKFREYLEGSNLITKLQAKHDLLKRTLGDGINDCLAHILIYCQCLSCFKDSGQAIPRVVESCIRFINLYGLQHQGIFRVSGSQVEVNDIKNSFERGNDPLTDEENNHDINSVAGVLKLYFRGLENPLFPKERFNDLISFVSNYIIILYSDENMMDPYNLAICFGPTLMPTPETQDQVSCQAHVNEVIKTIIIHHETIFPDAKELDGPMYEKCMAGGDYCESPYSEHGALEEVDQDGGAETHTSEDEGEPIEAIAKFDYVGRSARELSFKKGASLLLYQRASDDWWEGRHNGIDGLVPHQYIVVQDMHRKRSDPPTRRPPARPTDAHCLVHPSQSHHGSHGNPDLGSPVMGHYSPRDLLRGRGHMPMDSPERRRRTGHGSLTNISRHESVKKMESPPIRRSTSSGQYTSFSEPHSKSLDPESIAQDIEETMNTALNELKELERQSSAKHAPDVVLDTLEPMKNAPTPASSTESLSQLHGLLLRPAVTEPPMRRSTSSSSDTMSTFKPTVAPRMGVQLKPPALRPKPMVAIPKTGAAQHPAAPPQDPLDKSCTM</sequence>
<evidence type="ECO:0000256" key="8">
    <source>
        <dbReference type="SAM" id="MobiDB-lite"/>
    </source>
</evidence>
<dbReference type="GO" id="GO:0007165">
    <property type="term" value="P:signal transduction"/>
    <property type="evidence" value="ECO:0007669"/>
    <property type="project" value="InterPro"/>
</dbReference>
<evidence type="ECO:0000256" key="5">
    <source>
        <dbReference type="PROSITE-ProRule" id="PRU00192"/>
    </source>
</evidence>
<dbReference type="Gene3D" id="1.20.1270.60">
    <property type="entry name" value="Arfaptin homology (AH) domain/BAR domain"/>
    <property type="match status" value="1"/>
</dbReference>
<evidence type="ECO:0000313" key="12">
    <source>
        <dbReference type="Ensembl" id="ENSCCRP00020091491.1"/>
    </source>
</evidence>
<evidence type="ECO:0000259" key="11">
    <source>
        <dbReference type="PROSITE" id="PS51741"/>
    </source>
</evidence>
<dbReference type="PROSITE" id="PS50002">
    <property type="entry name" value="SH3"/>
    <property type="match status" value="1"/>
</dbReference>
<dbReference type="InterPro" id="IPR035648">
    <property type="entry name" value="srGAP1/2/3_SH3"/>
</dbReference>
<dbReference type="CDD" id="cd11955">
    <property type="entry name" value="SH3_srGAP1-3"/>
    <property type="match status" value="1"/>
</dbReference>
<evidence type="ECO:0000256" key="3">
    <source>
        <dbReference type="ARBA" id="ARBA00022553"/>
    </source>
</evidence>
<organism evidence="12 13">
    <name type="scientific">Cyprinus carpio</name>
    <name type="common">Common carp</name>
    <dbReference type="NCBI Taxonomy" id="7962"/>
    <lineage>
        <taxon>Eukaryota</taxon>
        <taxon>Metazoa</taxon>
        <taxon>Chordata</taxon>
        <taxon>Craniata</taxon>
        <taxon>Vertebrata</taxon>
        <taxon>Euteleostomi</taxon>
        <taxon>Actinopterygii</taxon>
        <taxon>Neopterygii</taxon>
        <taxon>Teleostei</taxon>
        <taxon>Ostariophysi</taxon>
        <taxon>Cypriniformes</taxon>
        <taxon>Cyprinidae</taxon>
        <taxon>Cyprininae</taxon>
        <taxon>Cyprinus</taxon>
    </lineage>
</organism>
<feature type="coiled-coil region" evidence="7">
    <location>
        <begin position="329"/>
        <end position="356"/>
    </location>
</feature>
<dbReference type="Gene3D" id="2.30.30.40">
    <property type="entry name" value="SH3 Domains"/>
    <property type="match status" value="1"/>
</dbReference>
<dbReference type="PROSITE" id="PS51741">
    <property type="entry name" value="F_BAR"/>
    <property type="match status" value="1"/>
</dbReference>
<feature type="region of interest" description="Disordered" evidence="8">
    <location>
        <begin position="724"/>
        <end position="834"/>
    </location>
</feature>
<dbReference type="Pfam" id="PF00620">
    <property type="entry name" value="RhoGAP"/>
    <property type="match status" value="1"/>
</dbReference>
<dbReference type="InterPro" id="IPR037451">
    <property type="entry name" value="srGAP1_F-BAR"/>
</dbReference>
<evidence type="ECO:0000256" key="7">
    <source>
        <dbReference type="SAM" id="Coils"/>
    </source>
</evidence>
<dbReference type="InterPro" id="IPR036028">
    <property type="entry name" value="SH3-like_dom_sf"/>
</dbReference>
<dbReference type="SMART" id="SM00324">
    <property type="entry name" value="RhoGAP"/>
    <property type="match status" value="1"/>
</dbReference>
<keyword evidence="4 6" id="KW-0175">Coiled coil</keyword>
<dbReference type="SUPFAM" id="SSF48350">
    <property type="entry name" value="GTPase activation domain, GAP"/>
    <property type="match status" value="1"/>
</dbReference>
<dbReference type="InterPro" id="IPR008936">
    <property type="entry name" value="Rho_GTPase_activation_prot"/>
</dbReference>
<dbReference type="SUPFAM" id="SSF50044">
    <property type="entry name" value="SH3-domain"/>
    <property type="match status" value="1"/>
</dbReference>
<dbReference type="FunFam" id="2.30.30.40:FF:000005">
    <property type="entry name" value="SLIT-ROBO Rho GTPase-activating protein 1 isoform 2"/>
    <property type="match status" value="1"/>
</dbReference>
<feature type="domain" description="SH3" evidence="9">
    <location>
        <begin position="664"/>
        <end position="723"/>
    </location>
</feature>
<keyword evidence="1 5" id="KW-0728">SH3 domain</keyword>
<dbReference type="InterPro" id="IPR051627">
    <property type="entry name" value="SLIT-ROBO_RhoGAP"/>
</dbReference>
<evidence type="ECO:0000256" key="1">
    <source>
        <dbReference type="ARBA" id="ARBA00022443"/>
    </source>
</evidence>
<evidence type="ECO:0000256" key="4">
    <source>
        <dbReference type="ARBA" id="ARBA00023054"/>
    </source>
</evidence>
<feature type="compositionally biased region" description="Basic and acidic residues" evidence="8">
    <location>
        <begin position="801"/>
        <end position="810"/>
    </location>
</feature>
<dbReference type="InterPro" id="IPR027267">
    <property type="entry name" value="AH/BAR_dom_sf"/>
</dbReference>
<dbReference type="FunFam" id="1.20.1270.60:FF:000006">
    <property type="entry name" value="SLIT-ROBO Rho GTPase-activating protein 1 isoform 2"/>
    <property type="match status" value="1"/>
</dbReference>
<keyword evidence="3" id="KW-0597">Phosphoprotein</keyword>
<dbReference type="InterPro" id="IPR001452">
    <property type="entry name" value="SH3_domain"/>
</dbReference>
<dbReference type="CDD" id="cd07683">
    <property type="entry name" value="F-BAR_srGAP1"/>
    <property type="match status" value="1"/>
</dbReference>
<evidence type="ECO:0000256" key="6">
    <source>
        <dbReference type="PROSITE-ProRule" id="PRU01077"/>
    </source>
</evidence>
<dbReference type="PROSITE" id="PS50238">
    <property type="entry name" value="RHOGAP"/>
    <property type="match status" value="1"/>
</dbReference>
<reference evidence="12" key="1">
    <citation type="submission" date="2025-08" db="UniProtKB">
        <authorList>
            <consortium name="Ensembl"/>
        </authorList>
    </citation>
    <scope>IDENTIFICATION</scope>
</reference>
<proteinExistence type="predicted"/>
<feature type="compositionally biased region" description="Polar residues" evidence="8">
    <location>
        <begin position="816"/>
        <end position="828"/>
    </location>
</feature>
<evidence type="ECO:0000313" key="13">
    <source>
        <dbReference type="Proteomes" id="UP000694701"/>
    </source>
</evidence>
<dbReference type="PANTHER" id="PTHR14166">
    <property type="entry name" value="SLIT-ROBO RHO GTPASE ACTIVATING PROTEIN"/>
    <property type="match status" value="1"/>
</dbReference>
<dbReference type="Pfam" id="PF00611">
    <property type="entry name" value="FCH"/>
    <property type="match status" value="1"/>
</dbReference>
<dbReference type="Proteomes" id="UP000694701">
    <property type="component" value="Unplaced"/>
</dbReference>
<dbReference type="Ensembl" id="ENSCCRT00020099980.1">
    <property type="protein sequence ID" value="ENSCCRP00020091491.1"/>
    <property type="gene ID" value="ENSCCRG00020038570.1"/>
</dbReference>
<dbReference type="SUPFAM" id="SSF103657">
    <property type="entry name" value="BAR/IMD domain-like"/>
    <property type="match status" value="1"/>
</dbReference>
<dbReference type="InterPro" id="IPR031160">
    <property type="entry name" value="F_BAR_dom"/>
</dbReference>